<dbReference type="PANTHER" id="PTHR10566:SF113">
    <property type="entry name" value="PROTEIN ACTIVITY OF BC1 COMPLEX KINASE 7, CHLOROPLASTIC"/>
    <property type="match status" value="1"/>
</dbReference>
<dbReference type="EMBL" id="CP012502">
    <property type="protein sequence ID" value="AOM83782.1"/>
    <property type="molecule type" value="Genomic_DNA"/>
</dbReference>
<accession>A0A1D7QXP6</accession>
<keyword evidence="4" id="KW-0830">Ubiquinone</keyword>
<dbReference type="SMART" id="SM00220">
    <property type="entry name" value="S_TKc"/>
    <property type="match status" value="1"/>
</dbReference>
<dbReference type="GO" id="GO:0004672">
    <property type="term" value="F:protein kinase activity"/>
    <property type="evidence" value="ECO:0007669"/>
    <property type="project" value="InterPro"/>
</dbReference>
<keyword evidence="2" id="KW-0812">Transmembrane</keyword>
<evidence type="ECO:0000256" key="1">
    <source>
        <dbReference type="ARBA" id="ARBA00009670"/>
    </source>
</evidence>
<evidence type="ECO:0000313" key="4">
    <source>
        <dbReference type="EMBL" id="AOM83782.1"/>
    </source>
</evidence>
<reference evidence="4 5" key="1">
    <citation type="submission" date="2015-08" db="EMBL/GenBank/DDBJ databases">
        <title>The complete genome sequence of Bacillus beveridgei MLTeJB.</title>
        <authorList>
            <person name="Hanson T.E."/>
            <person name="Mesa C."/>
            <person name="Basesman S.M."/>
            <person name="Oremland R.S."/>
        </authorList>
    </citation>
    <scope>NUCLEOTIDE SEQUENCE [LARGE SCALE GENOMIC DNA]</scope>
    <source>
        <strain evidence="4 5">MLTeJB</strain>
    </source>
</reference>
<keyword evidence="2" id="KW-1133">Transmembrane helix</keyword>
<dbReference type="Pfam" id="PF03109">
    <property type="entry name" value="ABC1"/>
    <property type="match status" value="1"/>
</dbReference>
<dbReference type="InterPro" id="IPR011009">
    <property type="entry name" value="Kinase-like_dom_sf"/>
</dbReference>
<evidence type="ECO:0000259" key="3">
    <source>
        <dbReference type="PROSITE" id="PS50011"/>
    </source>
</evidence>
<protein>
    <submittedName>
        <fullName evidence="4">Ubiquinone biosynthesis monooxygenase UbiB</fullName>
    </submittedName>
</protein>
<dbReference type="KEGG" id="bbev:BBEV_2442"/>
<keyword evidence="5" id="KW-1185">Reference proteome</keyword>
<dbReference type="GO" id="GO:0005524">
    <property type="term" value="F:ATP binding"/>
    <property type="evidence" value="ECO:0007669"/>
    <property type="project" value="InterPro"/>
</dbReference>
<evidence type="ECO:0000313" key="5">
    <source>
        <dbReference type="Proteomes" id="UP000094463"/>
    </source>
</evidence>
<gene>
    <name evidence="4" type="primary">ubiB-2</name>
    <name evidence="4" type="ORF">BBEV_2442</name>
</gene>
<dbReference type="GO" id="GO:0004497">
    <property type="term" value="F:monooxygenase activity"/>
    <property type="evidence" value="ECO:0007669"/>
    <property type="project" value="UniProtKB-KW"/>
</dbReference>
<dbReference type="RefSeq" id="WP_069365729.1">
    <property type="nucleotide sequence ID" value="NZ_CP012502.1"/>
</dbReference>
<dbReference type="AlphaFoldDB" id="A0A1D7QXP6"/>
<feature type="domain" description="Protein kinase" evidence="3">
    <location>
        <begin position="122"/>
        <end position="453"/>
    </location>
</feature>
<keyword evidence="4" id="KW-0503">Monooxygenase</keyword>
<organism evidence="4 5">
    <name type="scientific">Salisediminibacterium beveridgei</name>
    <dbReference type="NCBI Taxonomy" id="632773"/>
    <lineage>
        <taxon>Bacteria</taxon>
        <taxon>Bacillati</taxon>
        <taxon>Bacillota</taxon>
        <taxon>Bacilli</taxon>
        <taxon>Bacillales</taxon>
        <taxon>Bacillaceae</taxon>
        <taxon>Salisediminibacterium</taxon>
    </lineage>
</organism>
<dbReference type="Gene3D" id="1.10.510.10">
    <property type="entry name" value="Transferase(Phosphotransferase) domain 1"/>
    <property type="match status" value="1"/>
</dbReference>
<keyword evidence="4" id="KW-0560">Oxidoreductase</keyword>
<comment type="similarity">
    <text evidence="1">Belongs to the protein kinase superfamily. ADCK protein kinase family.</text>
</comment>
<dbReference type="PANTHER" id="PTHR10566">
    <property type="entry name" value="CHAPERONE-ACTIVITY OF BC1 COMPLEX CABC1 -RELATED"/>
    <property type="match status" value="1"/>
</dbReference>
<dbReference type="SUPFAM" id="SSF56112">
    <property type="entry name" value="Protein kinase-like (PK-like)"/>
    <property type="match status" value="1"/>
</dbReference>
<dbReference type="CDD" id="cd05121">
    <property type="entry name" value="ABC1_ADCK3-like"/>
    <property type="match status" value="1"/>
</dbReference>
<proteinExistence type="inferred from homology"/>
<feature type="transmembrane region" description="Helical" evidence="2">
    <location>
        <begin position="531"/>
        <end position="551"/>
    </location>
</feature>
<keyword evidence="2" id="KW-0472">Membrane</keyword>
<dbReference type="Proteomes" id="UP000094463">
    <property type="component" value="Chromosome"/>
</dbReference>
<feature type="transmembrane region" description="Helical" evidence="2">
    <location>
        <begin position="498"/>
        <end position="519"/>
    </location>
</feature>
<sequence length="557" mass="63634">MKRLKHVQRFREIVMAFTRNGFGFMMHKLGLLEQVSAPRKWRMLEKQSNRSLEERIRFLLEDLGATFIKLGQIASTRTNSLPRSLTKELEKLQDHVKPVPFDEVKQLIEEELEAPLDDLFLSFDEDPMATASIGQVHGALLHTGEEVAVKVQRPGIRQQIEIDLDILFEMASIAEKRLEWAERYRITAYIEELAKSLRREVDYGIEARNSERMQKQHREEEFLKIPGVYTTLSTRQVLTMERVRGRKLNDVIEEEGHIPEKELLAEQLVSTITRQIYVHGFYHADPHPGNLLLMDDGRIALIDFGMVGRLNKEMRNETAMMVMALLRQNTNELVKAVARVGSVPPEVELSGLKRELDEFQDLYLTAHLTDVGLGEVVNDVLRIISRHGIEVPQDFLLIGKSLMTIEGIAVKLDPEISIMEVVEPLGDELLKEYMSPKSIMDRTMTQVLEYGELMKELPHMIRKVSAVAEKGKVHVEVRSPDTARAAESISRIGNQLTLSLLLIAVSLVFASLIIGVTVGGTMNESILTLPFFEVVFIVFLFLFIWLIYSILKTRRKT</sequence>
<dbReference type="STRING" id="632773.BBEV_2442"/>
<dbReference type="InterPro" id="IPR004147">
    <property type="entry name" value="ABC1_dom"/>
</dbReference>
<evidence type="ECO:0000256" key="2">
    <source>
        <dbReference type="SAM" id="Phobius"/>
    </source>
</evidence>
<dbReference type="InterPro" id="IPR050154">
    <property type="entry name" value="UbiB_kinase"/>
</dbReference>
<name>A0A1D7QXP6_9BACI</name>
<dbReference type="PROSITE" id="PS50011">
    <property type="entry name" value="PROTEIN_KINASE_DOM"/>
    <property type="match status" value="1"/>
</dbReference>
<dbReference type="InterPro" id="IPR000719">
    <property type="entry name" value="Prot_kinase_dom"/>
</dbReference>